<feature type="domain" description="F-box" evidence="1">
    <location>
        <begin position="4"/>
        <end position="33"/>
    </location>
</feature>
<dbReference type="Pfam" id="PF00646">
    <property type="entry name" value="F-box"/>
    <property type="match status" value="1"/>
</dbReference>
<dbReference type="CDD" id="cd09917">
    <property type="entry name" value="F-box_SF"/>
    <property type="match status" value="1"/>
</dbReference>
<dbReference type="InterPro" id="IPR001810">
    <property type="entry name" value="F-box_dom"/>
</dbReference>
<evidence type="ECO:0000313" key="3">
    <source>
        <dbReference type="Proteomes" id="UP000637239"/>
    </source>
</evidence>
<sequence>MDKISILPLELSLIILSHLPLKSLLVFGATSRKNYERHILCVRRLRLAVFQKRIHSVVSFLQAGWANPDQISESGDVKSSDTEPSMHIVNIIQPRLPFTSTGSSSLDEKYDAKHSLKVLQRCSRPNLLMSQMVRNQNEVFAQFVNRYGKSLTELEFMAYDLDTQGAQALGLNCQDSLRHLALRFEHPHIRDGFTKPAMWFKPAPGSTAWNTLIGIGPQYKPRGKITGLETLTMERTGITPWQLSMLVRNNPNLKTLKLRTCSGAQPEFLDWLGGIDEGSDSEGESMRDDYGLAPGAQLEVLWLENCQQLLDRTVKFDKLPDEICDYGLKWVRGLTNLKSLSFSECACLSPEQVDRANKTVWRIPEVILPHSPPFADSILEVDPMFRRI</sequence>
<dbReference type="EMBL" id="AP024416">
    <property type="protein sequence ID" value="BCR84395.1"/>
    <property type="molecule type" value="Genomic_DNA"/>
</dbReference>
<dbReference type="InterPro" id="IPR032675">
    <property type="entry name" value="LRR_dom_sf"/>
</dbReference>
<keyword evidence="3" id="KW-1185">Reference proteome</keyword>
<name>A0A7R7ZJ91_ASPCH</name>
<reference evidence="2" key="2">
    <citation type="submission" date="2021-02" db="EMBL/GenBank/DDBJ databases">
        <title>Aspergillus chevalieri M1 genome sequence.</title>
        <authorList>
            <person name="Kadooka C."/>
            <person name="Mori K."/>
            <person name="Futagami T."/>
        </authorList>
    </citation>
    <scope>NUCLEOTIDE SEQUENCE</scope>
    <source>
        <strain evidence="2">M1</strain>
    </source>
</reference>
<dbReference type="InterPro" id="IPR036047">
    <property type="entry name" value="F-box-like_dom_sf"/>
</dbReference>
<dbReference type="Gene3D" id="3.80.10.10">
    <property type="entry name" value="Ribonuclease Inhibitor"/>
    <property type="match status" value="1"/>
</dbReference>
<dbReference type="RefSeq" id="XP_043132917.1">
    <property type="nucleotide sequence ID" value="XM_043276405.1"/>
</dbReference>
<proteinExistence type="predicted"/>
<dbReference type="SUPFAM" id="SSF52047">
    <property type="entry name" value="RNI-like"/>
    <property type="match status" value="1"/>
</dbReference>
<organism evidence="2 3">
    <name type="scientific">Aspergillus chevalieri</name>
    <name type="common">Eurotium chevalieri</name>
    <dbReference type="NCBI Taxonomy" id="182096"/>
    <lineage>
        <taxon>Eukaryota</taxon>
        <taxon>Fungi</taxon>
        <taxon>Dikarya</taxon>
        <taxon>Ascomycota</taxon>
        <taxon>Pezizomycotina</taxon>
        <taxon>Eurotiomycetes</taxon>
        <taxon>Eurotiomycetidae</taxon>
        <taxon>Eurotiales</taxon>
        <taxon>Aspergillaceae</taxon>
        <taxon>Aspergillus</taxon>
        <taxon>Aspergillus subgen. Aspergillus</taxon>
    </lineage>
</organism>
<dbReference type="Proteomes" id="UP000637239">
    <property type="component" value="Chromosome 1"/>
</dbReference>
<gene>
    <name evidence="2" type="ORF">ACHE_11797S</name>
</gene>
<evidence type="ECO:0000313" key="2">
    <source>
        <dbReference type="EMBL" id="BCR84395.1"/>
    </source>
</evidence>
<dbReference type="AlphaFoldDB" id="A0A7R7ZJ91"/>
<evidence type="ECO:0000259" key="1">
    <source>
        <dbReference type="Pfam" id="PF00646"/>
    </source>
</evidence>
<accession>A0A7R7ZJ91</accession>
<protein>
    <recommendedName>
        <fullName evidence="1">F-box domain-containing protein</fullName>
    </recommendedName>
</protein>
<dbReference type="KEGG" id="ache:ACHE_11797S"/>
<dbReference type="SUPFAM" id="SSF81383">
    <property type="entry name" value="F-box domain"/>
    <property type="match status" value="1"/>
</dbReference>
<reference evidence="2" key="1">
    <citation type="submission" date="2021-01" db="EMBL/GenBank/DDBJ databases">
        <authorList>
            <consortium name="Aspergillus chevalieri M1 genome sequencing consortium"/>
            <person name="Kazuki M."/>
            <person name="Futagami T."/>
        </authorList>
    </citation>
    <scope>NUCLEOTIDE SEQUENCE</scope>
    <source>
        <strain evidence="2">M1</strain>
    </source>
</reference>
<dbReference type="GeneID" id="66978754"/>